<organism evidence="1 2">
    <name type="scientific">Pseudomonas cyclaminis</name>
    <dbReference type="NCBI Taxonomy" id="2781239"/>
    <lineage>
        <taxon>Bacteria</taxon>
        <taxon>Pseudomonadati</taxon>
        <taxon>Pseudomonadota</taxon>
        <taxon>Gammaproteobacteria</taxon>
        <taxon>Pseudomonadales</taxon>
        <taxon>Pseudomonadaceae</taxon>
        <taxon>Pseudomonas</taxon>
    </lineage>
</organism>
<dbReference type="EMBL" id="JADDUM010000035">
    <property type="protein sequence ID" value="MBE8590375.1"/>
    <property type="molecule type" value="Genomic_DNA"/>
</dbReference>
<accession>A0ABR9SN78</accession>
<dbReference type="RefSeq" id="WP_122305923.1">
    <property type="nucleotide sequence ID" value="NZ_JADDUM010000035.1"/>
</dbReference>
<sequence>MKLGRARTLLQEGIKREAPIESLIHVLEASVELIGLPDNDFSWSSWEDEAQAKAELMGLIGVLKSGGLPRQLDVAVLFTVTGPLQELSLSSGWANTFLKLADRYDEVEALLW</sequence>
<evidence type="ECO:0000313" key="1">
    <source>
        <dbReference type="EMBL" id="MBE8590375.1"/>
    </source>
</evidence>
<evidence type="ECO:0000313" key="2">
    <source>
        <dbReference type="Proteomes" id="UP000613075"/>
    </source>
</evidence>
<gene>
    <name evidence="1" type="ORF">IQK56_05230</name>
</gene>
<comment type="caution">
    <text evidence="1">The sequence shown here is derived from an EMBL/GenBank/DDBJ whole genome shotgun (WGS) entry which is preliminary data.</text>
</comment>
<dbReference type="Proteomes" id="UP000613075">
    <property type="component" value="Unassembled WGS sequence"/>
</dbReference>
<proteinExistence type="predicted"/>
<name>A0ABR9SN78_9PSED</name>
<reference evidence="1 2" key="1">
    <citation type="submission" date="2020-10" db="EMBL/GenBank/DDBJ databases">
        <title>The draft genomes of Cyclamen pathogen Pseudomonas sp.</title>
        <authorList>
            <person name="Fujikawa T."/>
            <person name="Sawada H."/>
        </authorList>
    </citation>
    <scope>NUCLEOTIDE SEQUENCE [LARGE SCALE GENOMIC DNA]</scope>
    <source>
        <strain evidence="1 2">MAFF 301449</strain>
    </source>
</reference>
<protein>
    <submittedName>
        <fullName evidence="1">Uncharacterized protein</fullName>
    </submittedName>
</protein>
<keyword evidence="2" id="KW-1185">Reference proteome</keyword>